<proteinExistence type="predicted"/>
<dbReference type="EMBL" id="CP018082">
    <property type="protein sequence ID" value="APE38817.1"/>
    <property type="molecule type" value="Genomic_DNA"/>
</dbReference>
<dbReference type="PANTHER" id="PTHR48098">
    <property type="entry name" value="ENTEROCHELIN ESTERASE-RELATED"/>
    <property type="match status" value="1"/>
</dbReference>
<protein>
    <submittedName>
        <fullName evidence="2">Esterase</fullName>
    </submittedName>
</protein>
<sequence>MTRFTDLSLLTGWLPVALTLLGVMGAVWLLLPRARRYVTTTVPIALLAATVLTVAAYLFVEEVWQPFPDPIAESVYVLIGIGVAAVLLVLPRILVRRSVGTAVVTVLAVVAVLIAVGTRVNLVYASYPTVGAAFGIEKIGRIDAGELTRTEQVVTGRPLESVWQVPAGLADGGRVLTASVSPTASGFTARDAEIYLPPAYFADPRPLLPVLVLLAGQPGAPEDWFVGGQLAETMDEFAREHGGLAPVVVVADGTGTALADPLCLDSRLGNVATYLAVDVPAWTRSTVQVDPDPRAWAIGGLSYGGTCALQMATNHPEVYPTFLDLSGEDEPTLGDRQRTVDAAFGGDAEAFVRVNPLDLLHSRTYPDSAGAFVVGADDETYRPQVERMYEATKAAGMDVRLQVLPGGHSFAVWSAGLRDQLPWLATRLGITS</sequence>
<reference evidence="2" key="1">
    <citation type="submission" date="2016-11" db="EMBL/GenBank/DDBJ databases">
        <authorList>
            <person name="Jaros S."/>
            <person name="Januszkiewicz K."/>
            <person name="Wedrychowicz H."/>
        </authorList>
    </citation>
    <scope>NUCLEOTIDE SEQUENCE [LARGE SCALE GENOMIC DNA]</scope>
    <source>
        <strain evidence="2">Y48</strain>
    </source>
</reference>
<dbReference type="Pfam" id="PF00756">
    <property type="entry name" value="Esterase"/>
    <property type="match status" value="1"/>
</dbReference>
<gene>
    <name evidence="2" type="ORF">BOX37_28685</name>
</gene>
<keyword evidence="3" id="KW-1185">Reference proteome</keyword>
<evidence type="ECO:0000256" key="1">
    <source>
        <dbReference type="SAM" id="Phobius"/>
    </source>
</evidence>
<dbReference type="KEGG" id="nsl:BOX37_28685"/>
<dbReference type="RefSeq" id="WP_071931974.1">
    <property type="nucleotide sequence ID" value="NZ_CP018082.1"/>
</dbReference>
<dbReference type="InterPro" id="IPR029058">
    <property type="entry name" value="AB_hydrolase_fold"/>
</dbReference>
<keyword evidence="1" id="KW-0812">Transmembrane</keyword>
<dbReference type="InterPro" id="IPR000801">
    <property type="entry name" value="Esterase-like"/>
</dbReference>
<feature type="transmembrane region" description="Helical" evidence="1">
    <location>
        <begin position="12"/>
        <end position="31"/>
    </location>
</feature>
<evidence type="ECO:0000313" key="3">
    <source>
        <dbReference type="Proteomes" id="UP000183810"/>
    </source>
</evidence>
<dbReference type="GO" id="GO:0016747">
    <property type="term" value="F:acyltransferase activity, transferring groups other than amino-acyl groups"/>
    <property type="evidence" value="ECO:0007669"/>
    <property type="project" value="TreeGrafter"/>
</dbReference>
<dbReference type="SUPFAM" id="SSF53474">
    <property type="entry name" value="alpha/beta-Hydrolases"/>
    <property type="match status" value="1"/>
</dbReference>
<keyword evidence="1" id="KW-1133">Transmembrane helix</keyword>
<name>A0A1J0W3K3_9NOCA</name>
<dbReference type="Proteomes" id="UP000183810">
    <property type="component" value="Chromosome"/>
</dbReference>
<evidence type="ECO:0000313" key="2">
    <source>
        <dbReference type="EMBL" id="APE38817.1"/>
    </source>
</evidence>
<feature type="transmembrane region" description="Helical" evidence="1">
    <location>
        <begin position="102"/>
        <end position="124"/>
    </location>
</feature>
<dbReference type="Gene3D" id="3.40.50.1820">
    <property type="entry name" value="alpha/beta hydrolase"/>
    <property type="match status" value="1"/>
</dbReference>
<accession>A0A1J0W3K3</accession>
<organism evidence="2 3">
    <name type="scientific">Nocardia mangyaensis</name>
    <dbReference type="NCBI Taxonomy" id="2213200"/>
    <lineage>
        <taxon>Bacteria</taxon>
        <taxon>Bacillati</taxon>
        <taxon>Actinomycetota</taxon>
        <taxon>Actinomycetes</taxon>
        <taxon>Mycobacteriales</taxon>
        <taxon>Nocardiaceae</taxon>
        <taxon>Nocardia</taxon>
    </lineage>
</organism>
<dbReference type="InterPro" id="IPR050583">
    <property type="entry name" value="Mycobacterial_A85_antigen"/>
</dbReference>
<dbReference type="PANTHER" id="PTHR48098:SF1">
    <property type="entry name" value="DIACYLGLYCEROL ACYLTRANSFERASE_MYCOLYLTRANSFERASE AG85A"/>
    <property type="match status" value="1"/>
</dbReference>
<keyword evidence="1" id="KW-0472">Membrane</keyword>
<feature type="transmembrane region" description="Helical" evidence="1">
    <location>
        <begin position="38"/>
        <end position="59"/>
    </location>
</feature>
<dbReference type="AlphaFoldDB" id="A0A1J0W3K3"/>
<feature type="transmembrane region" description="Helical" evidence="1">
    <location>
        <begin position="71"/>
        <end position="90"/>
    </location>
</feature>